<dbReference type="Pfam" id="PF06824">
    <property type="entry name" value="Glyco_hydro_125"/>
    <property type="match status" value="1"/>
</dbReference>
<protein>
    <recommendedName>
        <fullName evidence="3">Metal-independent alpha-mannosidase</fullName>
    </recommendedName>
</protein>
<dbReference type="SUPFAM" id="SSF48208">
    <property type="entry name" value="Six-hairpin glycosidases"/>
    <property type="match status" value="1"/>
</dbReference>
<dbReference type="InterPro" id="IPR008928">
    <property type="entry name" value="6-hairpin_glycosidase_sf"/>
</dbReference>
<sequence length="656" mass="75160">MSISSLEFMRLLDTQNRKPLDVGCGQLSASIGEDGCIRSVNHVHPRHGFITLESAEPFPNDKWYDSEYVRLYRRRLIDQPRISEGTAGFGILPKGSDWKQEFFLVLNHFPLIRFKRQNIEIDALFIPFHQDGKSGIIEQLTVTNCGDKPESVPLTVGGTLSLHRCSYGQLTEGGPIPIPPTDLAVTATDNRLTIANLNLPAKASLYFFNGSDPLELQPMEKTTNRPVTYLHETEIHLEHGESRELIMVCRISAEEEETAFSLDELQDWKEKALKEAPILNREGPSSEEQFILQRNIDYILTCCSIPVGEDTVCIITDHQLLPLSWNRDSYYMIRLLLDSERRAQCIYGASYVPAFKNQVQRTVKGHLLWMFEKAVRPSGYWGRAYLTNGFCKDNVFQLDQQCYPLLELCEYYDRFGDHQTVARILPKVNEILNMIMEYKDTERWLFQTGETPADDEVTYPYHFSSQVLVWHTLTSLAKLNETFSFTSLELLEMARLVKRDILDCFVTLHGDRELFAYLSDLKGSFQLYHDANDLPTVYAPIWGFCNSNDPRWMNTMEFAFSKENKGGFYDGKFGGLGSVHTPHPWPLGDGQELLYSLLIGDVKREQQVQRKLAKIVQWDGLFPEAVNEHTGDVESRHWFSWPGAFISSVFIQSLGE</sequence>
<dbReference type="RefSeq" id="WP_175491837.1">
    <property type="nucleotide sequence ID" value="NZ_FODH01000005.1"/>
</dbReference>
<reference evidence="1 2" key="1">
    <citation type="submission" date="2016-10" db="EMBL/GenBank/DDBJ databases">
        <authorList>
            <person name="de Groot N.N."/>
        </authorList>
    </citation>
    <scope>NUCLEOTIDE SEQUENCE [LARGE SCALE GENOMIC DNA]</scope>
    <source>
        <strain evidence="1 2">CGMCC 1.10238</strain>
    </source>
</reference>
<dbReference type="PANTHER" id="PTHR31047:SF0">
    <property type="entry name" value="MEIOTICALLY UP-REGULATED GENE 157 PROTEIN"/>
    <property type="match status" value="1"/>
</dbReference>
<name>A0A1H8M1J7_9BACL</name>
<dbReference type="PANTHER" id="PTHR31047">
    <property type="entry name" value="MEIOTICALLY UP-REGULATED GENE 157 PROTEIN"/>
    <property type="match status" value="1"/>
</dbReference>
<evidence type="ECO:0008006" key="3">
    <source>
        <dbReference type="Google" id="ProtNLM"/>
    </source>
</evidence>
<dbReference type="Proteomes" id="UP000198809">
    <property type="component" value="Unassembled WGS sequence"/>
</dbReference>
<dbReference type="STRING" id="1333845.SAMN04487895_10527"/>
<dbReference type="Gene3D" id="1.50.10.10">
    <property type="match status" value="1"/>
</dbReference>
<evidence type="ECO:0000313" key="2">
    <source>
        <dbReference type="Proteomes" id="UP000198809"/>
    </source>
</evidence>
<gene>
    <name evidence="1" type="ORF">SAMN04487895_10527</name>
</gene>
<dbReference type="GO" id="GO:0005975">
    <property type="term" value="P:carbohydrate metabolic process"/>
    <property type="evidence" value="ECO:0007669"/>
    <property type="project" value="InterPro"/>
</dbReference>
<dbReference type="InterPro" id="IPR012341">
    <property type="entry name" value="6hp_glycosidase-like_sf"/>
</dbReference>
<dbReference type="EMBL" id="FODH01000005">
    <property type="protein sequence ID" value="SEO11150.1"/>
    <property type="molecule type" value="Genomic_DNA"/>
</dbReference>
<proteinExistence type="predicted"/>
<dbReference type="SMART" id="SM01149">
    <property type="entry name" value="DUF1237"/>
    <property type="match status" value="1"/>
</dbReference>
<organism evidence="1 2">
    <name type="scientific">Paenibacillus sophorae</name>
    <dbReference type="NCBI Taxonomy" id="1333845"/>
    <lineage>
        <taxon>Bacteria</taxon>
        <taxon>Bacillati</taxon>
        <taxon>Bacillota</taxon>
        <taxon>Bacilli</taxon>
        <taxon>Bacillales</taxon>
        <taxon>Paenibacillaceae</taxon>
        <taxon>Paenibacillus</taxon>
    </lineage>
</organism>
<dbReference type="AlphaFoldDB" id="A0A1H8M1J7"/>
<accession>A0A1H8M1J7</accession>
<dbReference type="InterPro" id="IPR008313">
    <property type="entry name" value="GH125"/>
</dbReference>
<evidence type="ECO:0000313" key="1">
    <source>
        <dbReference type="EMBL" id="SEO11150.1"/>
    </source>
</evidence>